<accession>A0A182IV62</accession>
<evidence type="ECO:0000313" key="1">
    <source>
        <dbReference type="EnsemblMetazoa" id="AATE006089-PA.1"/>
    </source>
</evidence>
<dbReference type="VEuPathDB" id="VectorBase:AATE006089"/>
<protein>
    <submittedName>
        <fullName evidence="1">Uncharacterized protein</fullName>
    </submittedName>
</protein>
<reference evidence="1" key="1">
    <citation type="submission" date="2022-08" db="UniProtKB">
        <authorList>
            <consortium name="EnsemblMetazoa"/>
        </authorList>
    </citation>
    <scope>IDENTIFICATION</scope>
    <source>
        <strain evidence="1">EBRO</strain>
    </source>
</reference>
<dbReference type="EnsemblMetazoa" id="AATE006089-RA">
    <property type="protein sequence ID" value="AATE006089-PA.1"/>
    <property type="gene ID" value="AATE006089"/>
</dbReference>
<name>A0A182IV62_ANOAO</name>
<proteinExistence type="predicted"/>
<dbReference type="AlphaFoldDB" id="A0A182IV62"/>
<organism evidence="1">
    <name type="scientific">Anopheles atroparvus</name>
    <name type="common">European mosquito</name>
    <dbReference type="NCBI Taxonomy" id="41427"/>
    <lineage>
        <taxon>Eukaryota</taxon>
        <taxon>Metazoa</taxon>
        <taxon>Ecdysozoa</taxon>
        <taxon>Arthropoda</taxon>
        <taxon>Hexapoda</taxon>
        <taxon>Insecta</taxon>
        <taxon>Pterygota</taxon>
        <taxon>Neoptera</taxon>
        <taxon>Endopterygota</taxon>
        <taxon>Diptera</taxon>
        <taxon>Nematocera</taxon>
        <taxon>Culicoidea</taxon>
        <taxon>Culicidae</taxon>
        <taxon>Anophelinae</taxon>
        <taxon>Anopheles</taxon>
    </lineage>
</organism>
<sequence>MIGGGGGGGGGGGAALPIVMLPCCTSEWVTPRSTTTVAVAPGSEEIIVLERIVDLFGENVNTVRFAYVILVKLLLVLLLVLSRCCCCCCCCLLMTRAGHLFRFLRDECIVQAASFLPRCDRFAIVTRSTRHRWSATSVVRRAVVQAVIRHHHHHLSTGRNRSAVLVLVLIVVVVGTPATPTTTNTNTTTTTTFDRIEIESRRSYPAGGGRLFGSRFSYGGPYVLRSYALRSNDRPWPLCDGGIRVSSSSVGEDHVGPPW</sequence>